<comment type="similarity">
    <text evidence="1">Belongs to the metallo-dependent hydrolases superfamily. TatD-type hydrolase family.</text>
</comment>
<evidence type="ECO:0000256" key="1">
    <source>
        <dbReference type="ARBA" id="ARBA00009275"/>
    </source>
</evidence>
<dbReference type="Gene3D" id="3.20.20.140">
    <property type="entry name" value="Metal-dependent hydrolases"/>
    <property type="match status" value="1"/>
</dbReference>
<dbReference type="GO" id="GO:0016787">
    <property type="term" value="F:hydrolase activity"/>
    <property type="evidence" value="ECO:0007669"/>
    <property type="project" value="UniProtKB-KW"/>
</dbReference>
<reference evidence="3" key="1">
    <citation type="submission" date="2021-11" db="EMBL/GenBank/DDBJ databases">
        <authorList>
            <person name="Rodrigo-Torres L."/>
            <person name="Arahal R. D."/>
            <person name="Lucena T."/>
        </authorList>
    </citation>
    <scope>NUCLEOTIDE SEQUENCE</scope>
    <source>
        <strain evidence="3">CECT 7929</strain>
    </source>
</reference>
<organism evidence="3 4">
    <name type="scientific">Vibrio stylophorae</name>
    <dbReference type="NCBI Taxonomy" id="659351"/>
    <lineage>
        <taxon>Bacteria</taxon>
        <taxon>Pseudomonadati</taxon>
        <taxon>Pseudomonadota</taxon>
        <taxon>Gammaproteobacteria</taxon>
        <taxon>Vibrionales</taxon>
        <taxon>Vibrionaceae</taxon>
        <taxon>Vibrio</taxon>
    </lineage>
</organism>
<keyword evidence="4" id="KW-1185">Reference proteome</keyword>
<dbReference type="PROSITE" id="PS01137">
    <property type="entry name" value="TATD_1"/>
    <property type="match status" value="1"/>
</dbReference>
<dbReference type="PROSITE" id="PS01091">
    <property type="entry name" value="TATD_3"/>
    <property type="match status" value="1"/>
</dbReference>
<dbReference type="CDD" id="cd01310">
    <property type="entry name" value="TatD_DNAse"/>
    <property type="match status" value="1"/>
</dbReference>
<accession>A0ABN8DVH5</accession>
<dbReference type="PANTHER" id="PTHR46124">
    <property type="entry name" value="D-AMINOACYL-TRNA DEACYLASE"/>
    <property type="match status" value="1"/>
</dbReference>
<dbReference type="RefSeq" id="WP_237464865.1">
    <property type="nucleotide sequence ID" value="NZ_CAKLDI010000001.1"/>
</dbReference>
<dbReference type="PANTHER" id="PTHR46124:SF3">
    <property type="entry name" value="HYDROLASE"/>
    <property type="match status" value="1"/>
</dbReference>
<dbReference type="InterPro" id="IPR032466">
    <property type="entry name" value="Metal_Hydrolase"/>
</dbReference>
<protein>
    <submittedName>
        <fullName evidence="3">Metal-dependent hydrolase YjjV</fullName>
        <ecNumber evidence="3">3.1.-.-</ecNumber>
    </submittedName>
</protein>
<dbReference type="PIRSF" id="PIRSF005902">
    <property type="entry name" value="DNase_TatD"/>
    <property type="match status" value="1"/>
</dbReference>
<dbReference type="Proteomes" id="UP000838672">
    <property type="component" value="Unassembled WGS sequence"/>
</dbReference>
<proteinExistence type="inferred from homology"/>
<evidence type="ECO:0000313" key="4">
    <source>
        <dbReference type="Proteomes" id="UP000838672"/>
    </source>
</evidence>
<sequence>MLFDSHCHFDFPALQQAASQYLQDAKAHGVAAMLVPSVSREQWPQVMHCQTHLRDSSTNKPLDFYYALGLHPCFLEQHQDAADLAALDAALSIRSKHCVAVGECGLDWRLADQPIAEQSIKARQIQLLQGQLDLAKRHQLPVILHAVHCHAELLAQLKLAKLPQAGVIHGFTGSYEQAMAYIKLGFYIGVGGAITYPRALKTRRTVARLPLTSLLLETDAPDMPLHGFQGQVNTPAQIARVFLELCALRHESPEQISQTLWQNTLRCFQIEMH</sequence>
<dbReference type="InterPro" id="IPR018228">
    <property type="entry name" value="DNase_TatD-rel_CS"/>
</dbReference>
<name>A0ABN8DVH5_9VIBR</name>
<dbReference type="SUPFAM" id="SSF51556">
    <property type="entry name" value="Metallo-dependent hydrolases"/>
    <property type="match status" value="1"/>
</dbReference>
<gene>
    <name evidence="3" type="primary">yjjV</name>
    <name evidence="3" type="ORF">VST7929_00661</name>
</gene>
<dbReference type="EC" id="3.1.-.-" evidence="3"/>
<keyword evidence="2 3" id="KW-0378">Hydrolase</keyword>
<dbReference type="Pfam" id="PF01026">
    <property type="entry name" value="TatD_DNase"/>
    <property type="match status" value="1"/>
</dbReference>
<comment type="caution">
    <text evidence="3">The sequence shown here is derived from an EMBL/GenBank/DDBJ whole genome shotgun (WGS) entry which is preliminary data.</text>
</comment>
<dbReference type="EMBL" id="CAKLDI010000001">
    <property type="protein sequence ID" value="CAH0532814.1"/>
    <property type="molecule type" value="Genomic_DNA"/>
</dbReference>
<evidence type="ECO:0000256" key="2">
    <source>
        <dbReference type="ARBA" id="ARBA00022801"/>
    </source>
</evidence>
<dbReference type="InterPro" id="IPR001130">
    <property type="entry name" value="TatD-like"/>
</dbReference>
<evidence type="ECO:0000313" key="3">
    <source>
        <dbReference type="EMBL" id="CAH0532814.1"/>
    </source>
</evidence>